<organism evidence="2 3">
    <name type="scientific">Operophtera brumata</name>
    <name type="common">Winter moth</name>
    <name type="synonym">Phalaena brumata</name>
    <dbReference type="NCBI Taxonomy" id="104452"/>
    <lineage>
        <taxon>Eukaryota</taxon>
        <taxon>Metazoa</taxon>
        <taxon>Ecdysozoa</taxon>
        <taxon>Arthropoda</taxon>
        <taxon>Hexapoda</taxon>
        <taxon>Insecta</taxon>
        <taxon>Pterygota</taxon>
        <taxon>Neoptera</taxon>
        <taxon>Endopterygota</taxon>
        <taxon>Lepidoptera</taxon>
        <taxon>Glossata</taxon>
        <taxon>Ditrysia</taxon>
        <taxon>Geometroidea</taxon>
        <taxon>Geometridae</taxon>
        <taxon>Larentiinae</taxon>
        <taxon>Operophtera</taxon>
    </lineage>
</organism>
<accession>A0A0L7KPG5</accession>
<dbReference type="GO" id="GO:0003677">
    <property type="term" value="F:DNA binding"/>
    <property type="evidence" value="ECO:0007669"/>
    <property type="project" value="InterPro"/>
</dbReference>
<dbReference type="SUPFAM" id="SSF52833">
    <property type="entry name" value="Thioredoxin-like"/>
    <property type="match status" value="1"/>
</dbReference>
<evidence type="ECO:0000313" key="3">
    <source>
        <dbReference type="Proteomes" id="UP000037510"/>
    </source>
</evidence>
<gene>
    <name evidence="2" type="ORF">OBRU01_23281</name>
</gene>
<sequence>MAARANGMPVEIEIVDLSKNEHMNDNFLKINSQYCILSLEEDGFVLRDSHAIACYLADKYGKDDQWYPKDLKQRALASRVLGQYLVFDKDETKFKEWLKEQSGGTAKHCTDCYNGLKDWDDRFL</sequence>
<dbReference type="AlphaFoldDB" id="A0A0L7KPG5"/>
<evidence type="ECO:0000259" key="1">
    <source>
        <dbReference type="PROSITE" id="PS50404"/>
    </source>
</evidence>
<keyword evidence="3" id="KW-1185">Reference proteome</keyword>
<keyword evidence="2" id="KW-0808">Transferase</keyword>
<dbReference type="InterPro" id="IPR036617">
    <property type="entry name" value="BAF_sf"/>
</dbReference>
<comment type="caution">
    <text evidence="2">The sequence shown here is derived from an EMBL/GenBank/DDBJ whole genome shotgun (WGS) entry which is preliminary data.</text>
</comment>
<dbReference type="InterPro" id="IPR036249">
    <property type="entry name" value="Thioredoxin-like_sf"/>
</dbReference>
<protein>
    <submittedName>
        <fullName evidence="2">Unclassified glutathione S-transferase</fullName>
    </submittedName>
</protein>
<dbReference type="GO" id="GO:0006749">
    <property type="term" value="P:glutathione metabolic process"/>
    <property type="evidence" value="ECO:0007669"/>
    <property type="project" value="TreeGrafter"/>
</dbReference>
<dbReference type="GO" id="GO:0004364">
    <property type="term" value="F:glutathione transferase activity"/>
    <property type="evidence" value="ECO:0007669"/>
    <property type="project" value="TreeGrafter"/>
</dbReference>
<dbReference type="SUPFAM" id="SSF47798">
    <property type="entry name" value="Barrier-to-autointegration factor, BAF"/>
    <property type="match status" value="1"/>
</dbReference>
<evidence type="ECO:0000313" key="2">
    <source>
        <dbReference type="EMBL" id="KOB65010.1"/>
    </source>
</evidence>
<dbReference type="STRING" id="104452.A0A0L7KPG5"/>
<reference evidence="2 3" key="1">
    <citation type="journal article" date="2015" name="Genome Biol. Evol.">
        <title>The genome of winter moth (Operophtera brumata) provides a genomic perspective on sexual dimorphism and phenology.</title>
        <authorList>
            <person name="Derks M.F."/>
            <person name="Smit S."/>
            <person name="Salis L."/>
            <person name="Schijlen E."/>
            <person name="Bossers A."/>
            <person name="Mateman C."/>
            <person name="Pijl A.S."/>
            <person name="de Ridder D."/>
            <person name="Groenen M.A."/>
            <person name="Visser M.E."/>
            <person name="Megens H.J."/>
        </authorList>
    </citation>
    <scope>NUCLEOTIDE SEQUENCE [LARGE SCALE GENOMIC DNA]</scope>
    <source>
        <strain evidence="2">WM2013NL</strain>
        <tissue evidence="2">Head and thorax</tissue>
    </source>
</reference>
<dbReference type="PROSITE" id="PS50404">
    <property type="entry name" value="GST_NTER"/>
    <property type="match status" value="1"/>
</dbReference>
<proteinExistence type="predicted"/>
<dbReference type="InterPro" id="IPR004045">
    <property type="entry name" value="Glutathione_S-Trfase_N"/>
</dbReference>
<dbReference type="Proteomes" id="UP000037510">
    <property type="component" value="Unassembled WGS sequence"/>
</dbReference>
<dbReference type="PANTHER" id="PTHR43969:SF9">
    <property type="entry name" value="GLUTATHIONE S TRANSFERASE D10, ISOFORM A-RELATED"/>
    <property type="match status" value="1"/>
</dbReference>
<dbReference type="EMBL" id="JTDY01007689">
    <property type="protein sequence ID" value="KOB65010.1"/>
    <property type="molecule type" value="Genomic_DNA"/>
</dbReference>
<dbReference type="Gene3D" id="3.40.30.10">
    <property type="entry name" value="Glutaredoxin"/>
    <property type="match status" value="1"/>
</dbReference>
<dbReference type="InterPro" id="IPR004122">
    <property type="entry name" value="BAF_prot"/>
</dbReference>
<feature type="domain" description="GST N-terminal" evidence="1">
    <location>
        <begin position="1"/>
        <end position="64"/>
    </location>
</feature>
<name>A0A0L7KPG5_OPEBR</name>
<dbReference type="Pfam" id="PF13417">
    <property type="entry name" value="GST_N_3"/>
    <property type="match status" value="1"/>
</dbReference>
<dbReference type="PANTHER" id="PTHR43969">
    <property type="entry name" value="GLUTATHIONE S TRANSFERASE D10, ISOFORM A-RELATED"/>
    <property type="match status" value="1"/>
</dbReference>
<dbReference type="Pfam" id="PF02961">
    <property type="entry name" value="SAM_BAF"/>
    <property type="match status" value="1"/>
</dbReference>